<evidence type="ECO:0000256" key="5">
    <source>
        <dbReference type="ARBA" id="ARBA00022833"/>
    </source>
</evidence>
<evidence type="ECO:0000256" key="2">
    <source>
        <dbReference type="ARBA" id="ARBA00022670"/>
    </source>
</evidence>
<dbReference type="GO" id="GO:0006508">
    <property type="term" value="P:proteolysis"/>
    <property type="evidence" value="ECO:0007669"/>
    <property type="project" value="UniProtKB-KW"/>
</dbReference>
<evidence type="ECO:0000256" key="6">
    <source>
        <dbReference type="ARBA" id="ARBA00023049"/>
    </source>
</evidence>
<keyword evidence="4 7" id="KW-0378">Hydrolase</keyword>
<name>A0A319EPD1_ASPSB</name>
<dbReference type="GO" id="GO:0004222">
    <property type="term" value="F:metalloendopeptidase activity"/>
    <property type="evidence" value="ECO:0007669"/>
    <property type="project" value="InterPro"/>
</dbReference>
<feature type="domain" description="Peptidase M3A/M3B catalytic" evidence="8">
    <location>
        <begin position="221"/>
        <end position="691"/>
    </location>
</feature>
<dbReference type="VEuPathDB" id="FungiDB:BO78DRAFT_345141"/>
<proteinExistence type="inferred from homology"/>
<dbReference type="Proteomes" id="UP000248423">
    <property type="component" value="Unassembled WGS sequence"/>
</dbReference>
<dbReference type="AlphaFoldDB" id="A0A319EPD1"/>
<dbReference type="Gene3D" id="3.40.390.10">
    <property type="entry name" value="Collagenase (Catalytic Domain)"/>
    <property type="match status" value="1"/>
</dbReference>
<dbReference type="CDD" id="cd06455">
    <property type="entry name" value="M3A_TOP"/>
    <property type="match status" value="1"/>
</dbReference>
<dbReference type="FunFam" id="3.40.390.10:FF:000074">
    <property type="entry name" value="Metalloprotease"/>
    <property type="match status" value="1"/>
</dbReference>
<dbReference type="InterPro" id="IPR024079">
    <property type="entry name" value="MetalloPept_cat_dom_sf"/>
</dbReference>
<organism evidence="9 10">
    <name type="scientific">Aspergillus sclerotiicarbonarius (strain CBS 121057 / IBT 28362)</name>
    <dbReference type="NCBI Taxonomy" id="1448318"/>
    <lineage>
        <taxon>Eukaryota</taxon>
        <taxon>Fungi</taxon>
        <taxon>Dikarya</taxon>
        <taxon>Ascomycota</taxon>
        <taxon>Pezizomycotina</taxon>
        <taxon>Eurotiomycetes</taxon>
        <taxon>Eurotiomycetidae</taxon>
        <taxon>Eurotiales</taxon>
        <taxon>Aspergillaceae</taxon>
        <taxon>Aspergillus</taxon>
        <taxon>Aspergillus subgen. Circumdati</taxon>
    </lineage>
</organism>
<evidence type="ECO:0000256" key="1">
    <source>
        <dbReference type="ARBA" id="ARBA00006040"/>
    </source>
</evidence>
<evidence type="ECO:0000313" key="9">
    <source>
        <dbReference type="EMBL" id="PYI05624.1"/>
    </source>
</evidence>
<dbReference type="InterPro" id="IPR024077">
    <property type="entry name" value="Neurolysin/TOP_dom2"/>
</dbReference>
<dbReference type="Pfam" id="PF01432">
    <property type="entry name" value="Peptidase_M3"/>
    <property type="match status" value="1"/>
</dbReference>
<dbReference type="Gene3D" id="1.20.1050.40">
    <property type="entry name" value="Endopeptidase. Chain P, domain 1"/>
    <property type="match status" value="1"/>
</dbReference>
<dbReference type="GO" id="GO:0005758">
    <property type="term" value="C:mitochondrial intermembrane space"/>
    <property type="evidence" value="ECO:0007669"/>
    <property type="project" value="TreeGrafter"/>
</dbReference>
<dbReference type="PANTHER" id="PTHR11804:SF84">
    <property type="entry name" value="SACCHAROLYSIN"/>
    <property type="match status" value="1"/>
</dbReference>
<protein>
    <submittedName>
        <fullName evidence="9">Zincin</fullName>
    </submittedName>
</protein>
<evidence type="ECO:0000256" key="3">
    <source>
        <dbReference type="ARBA" id="ARBA00022723"/>
    </source>
</evidence>
<reference evidence="9 10" key="1">
    <citation type="submission" date="2018-02" db="EMBL/GenBank/DDBJ databases">
        <title>The genomes of Aspergillus section Nigri reveals drivers in fungal speciation.</title>
        <authorList>
            <consortium name="DOE Joint Genome Institute"/>
            <person name="Vesth T.C."/>
            <person name="Nybo J."/>
            <person name="Theobald S."/>
            <person name="Brandl J."/>
            <person name="Frisvad J.C."/>
            <person name="Nielsen K.F."/>
            <person name="Lyhne E.K."/>
            <person name="Kogle M.E."/>
            <person name="Kuo A."/>
            <person name="Riley R."/>
            <person name="Clum A."/>
            <person name="Nolan M."/>
            <person name="Lipzen A."/>
            <person name="Salamov A."/>
            <person name="Henrissat B."/>
            <person name="Wiebenga A."/>
            <person name="De vries R.P."/>
            <person name="Grigoriev I.V."/>
            <person name="Mortensen U.H."/>
            <person name="Andersen M.R."/>
            <person name="Baker S.E."/>
        </authorList>
    </citation>
    <scope>NUCLEOTIDE SEQUENCE [LARGE SCALE GENOMIC DNA]</scope>
    <source>
        <strain evidence="9 10">CBS 121057</strain>
    </source>
</reference>
<dbReference type="InterPro" id="IPR001567">
    <property type="entry name" value="Pept_M3A_M3B_dom"/>
</dbReference>
<dbReference type="Gene3D" id="1.10.1370.10">
    <property type="entry name" value="Neurolysin, domain 3"/>
    <property type="match status" value="1"/>
</dbReference>
<keyword evidence="3 7" id="KW-0479">Metal-binding</keyword>
<sequence>MHPPQPLPRVWMAHEIIPTMQRIISQKNTVRAEIVRTVNPPTASFDTVLRPWADVENLVQGELGMIYMLQYGSPDMATQDAFTQARQLLLAAESEWASSEDFYRLVQAVYDKKEELDVESALFLKEELLGYKRAGWGVLSPAQSEQYLQGKKEISKLESTFNRNLAQEDGGLWFAESELDGLPADDIAKWKMMANTKTPSQENHVFVPFANGGMLTVGTLAKNPDTRKKMYLENNRKLAVNGPIFEEIVARRTSQSQFLGYHSHAALVLESKIAKTPQWVESFLGQIRDDLVARGKAEVEVLQQHRLQDLQAQGQEAEGNFPAWDQMYYQRLVEKEFHIDHVQISEFFPLESTAAAMLEIFASLLGLRFESIAAQPDQLWHESVQAFSVWDEHTSEFIGYLYFDLLWRENKYRGNQNVAIEAGYTKPDGSRHYPSTILMCSFPTPTPDSCALLKHHQVIALFHELGHGIHDLLSKTKYIRFHGTSLPRDLAEMPSTKLENWCWLPDVLKNISRHYTTLNPNYLAKWRNQNPGLPDPPEKIHNESVDNLVKYRYWGRGLYHLEQLTTSLFDLQIHSQQTPQDLASLNIQKLWYDLRQQLEGMDFSECRDGFDYCSFTHLCAAYDAGYYSYLCCAAFAEDVFATKFAHDPFSRSTWDEYRRMFLQIGCGHGDMLGLLAQYLGREPNSRALVDRLVGAAAVV</sequence>
<dbReference type="InterPro" id="IPR024080">
    <property type="entry name" value="Neurolysin/TOP_N"/>
</dbReference>
<keyword evidence="5 7" id="KW-0862">Zinc</keyword>
<evidence type="ECO:0000256" key="7">
    <source>
        <dbReference type="RuleBase" id="RU003435"/>
    </source>
</evidence>
<dbReference type="PANTHER" id="PTHR11804">
    <property type="entry name" value="PROTEASE M3 THIMET OLIGOPEPTIDASE-RELATED"/>
    <property type="match status" value="1"/>
</dbReference>
<evidence type="ECO:0000259" key="8">
    <source>
        <dbReference type="Pfam" id="PF01432"/>
    </source>
</evidence>
<keyword evidence="10" id="KW-1185">Reference proteome</keyword>
<keyword evidence="6 7" id="KW-0482">Metalloprotease</keyword>
<accession>A0A319EPD1</accession>
<dbReference type="GO" id="GO:0006518">
    <property type="term" value="P:peptide metabolic process"/>
    <property type="evidence" value="ECO:0007669"/>
    <property type="project" value="TreeGrafter"/>
</dbReference>
<dbReference type="OrthoDB" id="534666at2759"/>
<keyword evidence="2 7" id="KW-0645">Protease</keyword>
<dbReference type="SUPFAM" id="SSF55486">
    <property type="entry name" value="Metalloproteases ('zincins'), catalytic domain"/>
    <property type="match status" value="1"/>
</dbReference>
<dbReference type="InterPro" id="IPR045090">
    <property type="entry name" value="Pept_M3A_M3B"/>
</dbReference>
<evidence type="ECO:0000313" key="10">
    <source>
        <dbReference type="Proteomes" id="UP000248423"/>
    </source>
</evidence>
<comment type="similarity">
    <text evidence="1 7">Belongs to the peptidase M3 family.</text>
</comment>
<comment type="cofactor">
    <cofactor evidence="7">
        <name>Zn(2+)</name>
        <dbReference type="ChEBI" id="CHEBI:29105"/>
    </cofactor>
    <text evidence="7">Binds 1 zinc ion.</text>
</comment>
<evidence type="ECO:0000256" key="4">
    <source>
        <dbReference type="ARBA" id="ARBA00022801"/>
    </source>
</evidence>
<dbReference type="EMBL" id="KZ826356">
    <property type="protein sequence ID" value="PYI05624.1"/>
    <property type="molecule type" value="Genomic_DNA"/>
</dbReference>
<gene>
    <name evidence="9" type="ORF">BO78DRAFT_345141</name>
</gene>
<dbReference type="GO" id="GO:0046872">
    <property type="term" value="F:metal ion binding"/>
    <property type="evidence" value="ECO:0007669"/>
    <property type="project" value="UniProtKB-UniRule"/>
</dbReference>